<protein>
    <submittedName>
        <fullName evidence="5">Uncharacterized protein</fullName>
    </submittedName>
</protein>
<feature type="region of interest" description="Disordered" evidence="4">
    <location>
        <begin position="1"/>
        <end position="50"/>
    </location>
</feature>
<dbReference type="GO" id="GO:0000294">
    <property type="term" value="P:nuclear-transcribed mRNA catabolic process, RNase MRP-dependent"/>
    <property type="evidence" value="ECO:0007669"/>
    <property type="project" value="TreeGrafter"/>
</dbReference>
<dbReference type="InterPro" id="IPR014612">
    <property type="entry name" value="Pop7/Rpp20"/>
</dbReference>
<name>A0A6G1GST0_9PEZI</name>
<organism evidence="5 6">
    <name type="scientific">Aulographum hederae CBS 113979</name>
    <dbReference type="NCBI Taxonomy" id="1176131"/>
    <lineage>
        <taxon>Eukaryota</taxon>
        <taxon>Fungi</taxon>
        <taxon>Dikarya</taxon>
        <taxon>Ascomycota</taxon>
        <taxon>Pezizomycotina</taxon>
        <taxon>Dothideomycetes</taxon>
        <taxon>Pleosporomycetidae</taxon>
        <taxon>Aulographales</taxon>
        <taxon>Aulographaceae</taxon>
    </lineage>
</organism>
<evidence type="ECO:0000313" key="5">
    <source>
        <dbReference type="EMBL" id="KAF1983840.1"/>
    </source>
</evidence>
<comment type="subcellular location">
    <subcellularLocation>
        <location evidence="1">Nucleus</location>
    </subcellularLocation>
</comment>
<evidence type="ECO:0000313" key="6">
    <source>
        <dbReference type="Proteomes" id="UP000800041"/>
    </source>
</evidence>
<dbReference type="GO" id="GO:0004526">
    <property type="term" value="F:ribonuclease P activity"/>
    <property type="evidence" value="ECO:0007669"/>
    <property type="project" value="TreeGrafter"/>
</dbReference>
<dbReference type="InterPro" id="IPR020241">
    <property type="entry name" value="RNase_P/MRP_Pop7_fungi"/>
</dbReference>
<keyword evidence="6" id="KW-1185">Reference proteome</keyword>
<gene>
    <name evidence="5" type="ORF">K402DRAFT_157024</name>
</gene>
<keyword evidence="3" id="KW-0539">Nucleus</keyword>
<dbReference type="Gene3D" id="3.30.110.20">
    <property type="entry name" value="Alba-like domain"/>
    <property type="match status" value="1"/>
</dbReference>
<evidence type="ECO:0000256" key="2">
    <source>
        <dbReference type="ARBA" id="ARBA00022694"/>
    </source>
</evidence>
<dbReference type="GO" id="GO:0034965">
    <property type="term" value="P:intronic box C/D snoRNA processing"/>
    <property type="evidence" value="ECO:0007669"/>
    <property type="project" value="TreeGrafter"/>
</dbReference>
<keyword evidence="2" id="KW-0819">tRNA processing</keyword>
<dbReference type="PANTHER" id="PTHR28256">
    <property type="entry name" value="RIBONUCLEASES P/MRP PROTEIN SUBUNIT POP7"/>
    <property type="match status" value="1"/>
</dbReference>
<dbReference type="AlphaFoldDB" id="A0A6G1GST0"/>
<evidence type="ECO:0000256" key="3">
    <source>
        <dbReference type="ARBA" id="ARBA00023242"/>
    </source>
</evidence>
<dbReference type="OrthoDB" id="5416589at2759"/>
<accession>A0A6G1GST0</accession>
<dbReference type="GO" id="GO:0003723">
    <property type="term" value="F:RNA binding"/>
    <property type="evidence" value="ECO:0007669"/>
    <property type="project" value="TreeGrafter"/>
</dbReference>
<dbReference type="EMBL" id="ML977172">
    <property type="protein sequence ID" value="KAF1983840.1"/>
    <property type="molecule type" value="Genomic_DNA"/>
</dbReference>
<dbReference type="GO" id="GO:0001682">
    <property type="term" value="P:tRNA 5'-leader removal"/>
    <property type="evidence" value="ECO:0007669"/>
    <property type="project" value="InterPro"/>
</dbReference>
<dbReference type="Proteomes" id="UP000800041">
    <property type="component" value="Unassembled WGS sequence"/>
</dbReference>
<sequence>MAPQPKSKSSKKRAEGPKLPRLPDNAKVTKRPLLRPAIPSPHASASSQKVVYVSTRTPFISAVKRVRNLLENVEKRAVQSEKAVTHQGKKTNQKMPAKGDAILAEARKQALARKIGEREKEKVVMKGTGRSIDKVMQLAVHFQQQEDCHVEVRTGSVPTIDDVEVSDAAVESNAGGKAGDGKENNPDDPESESEDEEELPETRIRYTSMLEVIVSLK</sequence>
<dbReference type="PANTHER" id="PTHR28256:SF1">
    <property type="entry name" value="RIBONUCLEASES P_MRP PROTEIN SUBUNIT POP7"/>
    <property type="match status" value="1"/>
</dbReference>
<evidence type="ECO:0000256" key="1">
    <source>
        <dbReference type="ARBA" id="ARBA00004123"/>
    </source>
</evidence>
<evidence type="ECO:0000256" key="4">
    <source>
        <dbReference type="SAM" id="MobiDB-lite"/>
    </source>
</evidence>
<dbReference type="Pfam" id="PF12328">
    <property type="entry name" value="Rpp20"/>
    <property type="match status" value="1"/>
</dbReference>
<dbReference type="GO" id="GO:0005655">
    <property type="term" value="C:nucleolar ribonuclease P complex"/>
    <property type="evidence" value="ECO:0007669"/>
    <property type="project" value="InterPro"/>
</dbReference>
<dbReference type="GO" id="GO:0006364">
    <property type="term" value="P:rRNA processing"/>
    <property type="evidence" value="ECO:0007669"/>
    <property type="project" value="TreeGrafter"/>
</dbReference>
<feature type="region of interest" description="Disordered" evidence="4">
    <location>
        <begin position="159"/>
        <end position="204"/>
    </location>
</feature>
<feature type="compositionally biased region" description="Low complexity" evidence="4">
    <location>
        <begin position="36"/>
        <end position="47"/>
    </location>
</feature>
<reference evidence="5" key="1">
    <citation type="journal article" date="2020" name="Stud. Mycol.">
        <title>101 Dothideomycetes genomes: a test case for predicting lifestyles and emergence of pathogens.</title>
        <authorList>
            <person name="Haridas S."/>
            <person name="Albert R."/>
            <person name="Binder M."/>
            <person name="Bloem J."/>
            <person name="Labutti K."/>
            <person name="Salamov A."/>
            <person name="Andreopoulos B."/>
            <person name="Baker S."/>
            <person name="Barry K."/>
            <person name="Bills G."/>
            <person name="Bluhm B."/>
            <person name="Cannon C."/>
            <person name="Castanera R."/>
            <person name="Culley D."/>
            <person name="Daum C."/>
            <person name="Ezra D."/>
            <person name="Gonzalez J."/>
            <person name="Henrissat B."/>
            <person name="Kuo A."/>
            <person name="Liang C."/>
            <person name="Lipzen A."/>
            <person name="Lutzoni F."/>
            <person name="Magnuson J."/>
            <person name="Mondo S."/>
            <person name="Nolan M."/>
            <person name="Ohm R."/>
            <person name="Pangilinan J."/>
            <person name="Park H.-J."/>
            <person name="Ramirez L."/>
            <person name="Alfaro M."/>
            <person name="Sun H."/>
            <person name="Tritt A."/>
            <person name="Yoshinaga Y."/>
            <person name="Zwiers L.-H."/>
            <person name="Turgeon B."/>
            <person name="Goodwin S."/>
            <person name="Spatafora J."/>
            <person name="Crous P."/>
            <person name="Grigoriev I."/>
        </authorList>
    </citation>
    <scope>NUCLEOTIDE SEQUENCE</scope>
    <source>
        <strain evidence="5">CBS 113979</strain>
    </source>
</reference>
<proteinExistence type="predicted"/>
<dbReference type="GO" id="GO:0000171">
    <property type="term" value="F:ribonuclease MRP activity"/>
    <property type="evidence" value="ECO:0007669"/>
    <property type="project" value="TreeGrafter"/>
</dbReference>
<feature type="compositionally biased region" description="Acidic residues" evidence="4">
    <location>
        <begin position="186"/>
        <end position="199"/>
    </location>
</feature>
<dbReference type="GO" id="GO:0000172">
    <property type="term" value="C:ribonuclease MRP complex"/>
    <property type="evidence" value="ECO:0007669"/>
    <property type="project" value="InterPro"/>
</dbReference>
<dbReference type="InterPro" id="IPR036882">
    <property type="entry name" value="Alba-like_dom_sf"/>
</dbReference>